<dbReference type="InterPro" id="IPR050282">
    <property type="entry name" value="Cycloisomerase_2"/>
</dbReference>
<dbReference type="AlphaFoldDB" id="J9GKV4"/>
<dbReference type="SUPFAM" id="SSF51004">
    <property type="entry name" value="C-terminal (heme d1) domain of cytochrome cd1-nitrite reductase"/>
    <property type="match status" value="1"/>
</dbReference>
<dbReference type="GO" id="GO:0017057">
    <property type="term" value="F:6-phosphogluconolactonase activity"/>
    <property type="evidence" value="ECO:0007669"/>
    <property type="project" value="TreeGrafter"/>
</dbReference>
<name>J9GKV4_9ZZZZ</name>
<gene>
    <name evidence="2" type="ORF">EVA_09131</name>
</gene>
<comment type="caution">
    <text evidence="2">The sequence shown here is derived from an EMBL/GenBank/DDBJ whole genome shotgun (WGS) entry which is preliminary data.</text>
</comment>
<protein>
    <submittedName>
        <fullName evidence="2">6-phosphogluconolactonase</fullName>
    </submittedName>
</protein>
<dbReference type="Gene3D" id="2.130.10.10">
    <property type="entry name" value="YVTN repeat-like/Quinoprotein amine dehydrogenase"/>
    <property type="match status" value="1"/>
</dbReference>
<dbReference type="InterPro" id="IPR015943">
    <property type="entry name" value="WD40/YVTN_repeat-like_dom_sf"/>
</dbReference>
<evidence type="ECO:0000313" key="2">
    <source>
        <dbReference type="EMBL" id="EJX02763.1"/>
    </source>
</evidence>
<evidence type="ECO:0000256" key="1">
    <source>
        <dbReference type="ARBA" id="ARBA00005564"/>
    </source>
</evidence>
<organism evidence="2">
    <name type="scientific">gut metagenome</name>
    <dbReference type="NCBI Taxonomy" id="749906"/>
    <lineage>
        <taxon>unclassified sequences</taxon>
        <taxon>metagenomes</taxon>
        <taxon>organismal metagenomes</taxon>
    </lineage>
</organism>
<dbReference type="GO" id="GO:0005829">
    <property type="term" value="C:cytosol"/>
    <property type="evidence" value="ECO:0007669"/>
    <property type="project" value="TreeGrafter"/>
</dbReference>
<dbReference type="InterPro" id="IPR011048">
    <property type="entry name" value="Haem_d1_sf"/>
</dbReference>
<dbReference type="InterPro" id="IPR019405">
    <property type="entry name" value="Lactonase_7-beta_prop"/>
</dbReference>
<dbReference type="EMBL" id="AMCI01002421">
    <property type="protein sequence ID" value="EJX02763.1"/>
    <property type="molecule type" value="Genomic_DNA"/>
</dbReference>
<dbReference type="PANTHER" id="PTHR30344:SF1">
    <property type="entry name" value="6-PHOSPHOGLUCONOLACTONASE"/>
    <property type="match status" value="1"/>
</dbReference>
<comment type="similarity">
    <text evidence="1">Belongs to the cycloisomerase 2 family.</text>
</comment>
<dbReference type="PANTHER" id="PTHR30344">
    <property type="entry name" value="6-PHOSPHOGLUCONOLACTONASE-RELATED"/>
    <property type="match status" value="1"/>
</dbReference>
<accession>J9GKV4</accession>
<sequence>MNKKIMTLCLSGALCAASCSSPKPQPAPTSQTWADASELWLLVGSYASPEEEGIQIYRFNQTTGEASYQSGLKGCSNPSYLTPSADGTRVYAVSEEEGLTAAAVALQLNPQEGVLTLLNSQLTQGGAPCFIALSPDEKHVVTANYMGGSISIFSLDESGKLLPHPQVIPFNGQGTNPERQEQPHLHQVNITPDGQYLLANDLGTDRLYTFPLPNPTKSPSTDQFIDEDQRTDIPVAAETGPRHLCFHPNGKWAYLLGELSGQVTTFAYEAGRLTALQSVAADTVQAQGSADIHCSPDGRFVYASNRLKADGLAIFAVDAEQGTLTPVGYQPTGIHPRNFLLSPNGDFLLVACRDSHCIQIFRRHAKTGLLTDTGQRIETSRPVCLQWTGIR</sequence>
<dbReference type="Pfam" id="PF10282">
    <property type="entry name" value="Lactonase"/>
    <property type="match status" value="1"/>
</dbReference>
<reference evidence="2" key="1">
    <citation type="journal article" date="2012" name="PLoS ONE">
        <title>Gene sets for utilization of primary and secondary nutrition supplies in the distal gut of endangered iberian lynx.</title>
        <authorList>
            <person name="Alcaide M."/>
            <person name="Messina E."/>
            <person name="Richter M."/>
            <person name="Bargiela R."/>
            <person name="Peplies J."/>
            <person name="Huws S.A."/>
            <person name="Newbold C.J."/>
            <person name="Golyshin P.N."/>
            <person name="Simon M.A."/>
            <person name="Lopez G."/>
            <person name="Yakimov M.M."/>
            <person name="Ferrer M."/>
        </authorList>
    </citation>
    <scope>NUCLEOTIDE SEQUENCE</scope>
</reference>
<dbReference type="FunFam" id="2.130.10.10:FF:000306">
    <property type="entry name" value="3-carboxymuconate cyclase"/>
    <property type="match status" value="1"/>
</dbReference>
<proteinExistence type="inferred from homology"/>